<dbReference type="EMBL" id="FQZT01000001">
    <property type="protein sequence ID" value="SHI43848.1"/>
    <property type="molecule type" value="Genomic_DNA"/>
</dbReference>
<evidence type="ECO:0000256" key="8">
    <source>
        <dbReference type="SAM" id="Phobius"/>
    </source>
</evidence>
<evidence type="ECO:0000313" key="9">
    <source>
        <dbReference type="EMBL" id="SHI43848.1"/>
    </source>
</evidence>
<dbReference type="Proteomes" id="UP000184171">
    <property type="component" value="Unassembled WGS sequence"/>
</dbReference>
<sequence length="139" mass="15542">MGFKRRSFDSPRVDLTPMIDVVFLLLIFFMISTTFIEKPGMKIDLPEASMQHLNSEDKEVQVYLTADGQIFLQREPVTLAQLADHLSTYGVAGKQMTFMLMADKDALHGKVIALMDLAKTAGFGKLAIATDKEKDKVDE</sequence>
<keyword evidence="4 7" id="KW-0812">Transmembrane</keyword>
<evidence type="ECO:0000256" key="2">
    <source>
        <dbReference type="ARBA" id="ARBA00005811"/>
    </source>
</evidence>
<keyword evidence="7" id="KW-0653">Protein transport</keyword>
<keyword evidence="7" id="KW-0813">Transport</keyword>
<dbReference type="STRING" id="1122189.SAMN02745165_00042"/>
<evidence type="ECO:0000313" key="10">
    <source>
        <dbReference type="Proteomes" id="UP000184171"/>
    </source>
</evidence>
<dbReference type="OrthoDB" id="8858387at2"/>
<evidence type="ECO:0000256" key="4">
    <source>
        <dbReference type="ARBA" id="ARBA00022692"/>
    </source>
</evidence>
<name>A0A1M6B5J8_MALRU</name>
<accession>A0A1M6B5J8</accession>
<dbReference type="PANTHER" id="PTHR30558:SF3">
    <property type="entry name" value="BIOPOLYMER TRANSPORT PROTEIN EXBD-RELATED"/>
    <property type="match status" value="1"/>
</dbReference>
<evidence type="ECO:0000256" key="7">
    <source>
        <dbReference type="RuleBase" id="RU003879"/>
    </source>
</evidence>
<dbReference type="AlphaFoldDB" id="A0A1M6B5J8"/>
<organism evidence="9 10">
    <name type="scientific">Malonomonas rubra DSM 5091</name>
    <dbReference type="NCBI Taxonomy" id="1122189"/>
    <lineage>
        <taxon>Bacteria</taxon>
        <taxon>Pseudomonadati</taxon>
        <taxon>Thermodesulfobacteriota</taxon>
        <taxon>Desulfuromonadia</taxon>
        <taxon>Desulfuromonadales</taxon>
        <taxon>Geopsychrobacteraceae</taxon>
        <taxon>Malonomonas</taxon>
    </lineage>
</organism>
<dbReference type="PANTHER" id="PTHR30558">
    <property type="entry name" value="EXBD MEMBRANE COMPONENT OF PMF-DRIVEN MACROMOLECULE IMPORT SYSTEM"/>
    <property type="match status" value="1"/>
</dbReference>
<evidence type="ECO:0000256" key="1">
    <source>
        <dbReference type="ARBA" id="ARBA00004162"/>
    </source>
</evidence>
<dbReference type="Pfam" id="PF02472">
    <property type="entry name" value="ExbD"/>
    <property type="match status" value="1"/>
</dbReference>
<dbReference type="GO" id="GO:0022857">
    <property type="term" value="F:transmembrane transporter activity"/>
    <property type="evidence" value="ECO:0007669"/>
    <property type="project" value="InterPro"/>
</dbReference>
<keyword evidence="6 8" id="KW-0472">Membrane</keyword>
<comment type="subcellular location">
    <subcellularLocation>
        <location evidence="1">Cell membrane</location>
        <topology evidence="1">Single-pass membrane protein</topology>
    </subcellularLocation>
    <subcellularLocation>
        <location evidence="7">Cell membrane</location>
        <topology evidence="7">Single-pass type II membrane protein</topology>
    </subcellularLocation>
</comment>
<gene>
    <name evidence="9" type="ORF">SAMN02745165_00042</name>
</gene>
<dbReference type="RefSeq" id="WP_072904742.1">
    <property type="nucleotide sequence ID" value="NZ_FQZT01000001.1"/>
</dbReference>
<keyword evidence="5 8" id="KW-1133">Transmembrane helix</keyword>
<evidence type="ECO:0000256" key="6">
    <source>
        <dbReference type="ARBA" id="ARBA00023136"/>
    </source>
</evidence>
<evidence type="ECO:0000256" key="3">
    <source>
        <dbReference type="ARBA" id="ARBA00022475"/>
    </source>
</evidence>
<protein>
    <submittedName>
        <fullName evidence="9">Biopolymer transport protein ExbD</fullName>
    </submittedName>
</protein>
<proteinExistence type="inferred from homology"/>
<keyword evidence="10" id="KW-1185">Reference proteome</keyword>
<dbReference type="GO" id="GO:0005886">
    <property type="term" value="C:plasma membrane"/>
    <property type="evidence" value="ECO:0007669"/>
    <property type="project" value="UniProtKB-SubCell"/>
</dbReference>
<dbReference type="Gene3D" id="3.30.420.270">
    <property type="match status" value="1"/>
</dbReference>
<keyword evidence="3" id="KW-1003">Cell membrane</keyword>
<comment type="similarity">
    <text evidence="2 7">Belongs to the ExbD/TolR family.</text>
</comment>
<feature type="transmembrane region" description="Helical" evidence="8">
    <location>
        <begin position="15"/>
        <end position="36"/>
    </location>
</feature>
<reference evidence="9 10" key="1">
    <citation type="submission" date="2016-11" db="EMBL/GenBank/DDBJ databases">
        <authorList>
            <person name="Jaros S."/>
            <person name="Januszkiewicz K."/>
            <person name="Wedrychowicz H."/>
        </authorList>
    </citation>
    <scope>NUCLEOTIDE SEQUENCE [LARGE SCALE GENOMIC DNA]</scope>
    <source>
        <strain evidence="9 10">DSM 5091</strain>
    </source>
</reference>
<dbReference type="GO" id="GO:0015031">
    <property type="term" value="P:protein transport"/>
    <property type="evidence" value="ECO:0007669"/>
    <property type="project" value="UniProtKB-KW"/>
</dbReference>
<evidence type="ECO:0000256" key="5">
    <source>
        <dbReference type="ARBA" id="ARBA00022989"/>
    </source>
</evidence>
<dbReference type="InterPro" id="IPR003400">
    <property type="entry name" value="ExbD"/>
</dbReference>